<accession>A0A6C0G3N5</accession>
<reference evidence="3 4" key="1">
    <citation type="submission" date="2020-01" db="EMBL/GenBank/DDBJ databases">
        <title>Paenibacillus sp. nov., isolated from tomato rhizosphere.</title>
        <authorList>
            <person name="Weon H.-Y."/>
            <person name="Lee S.A."/>
        </authorList>
    </citation>
    <scope>NUCLEOTIDE SEQUENCE [LARGE SCALE GENOMIC DNA]</scope>
    <source>
        <strain evidence="3 4">12200R-189</strain>
    </source>
</reference>
<name>A0A6C0G3N5_9BACL</name>
<dbReference type="InterPro" id="IPR036291">
    <property type="entry name" value="NAD(P)-bd_dom_sf"/>
</dbReference>
<proteinExistence type="predicted"/>
<dbReference type="Gene3D" id="3.40.50.720">
    <property type="entry name" value="NAD(P)-binding Rossmann-like Domain"/>
    <property type="match status" value="1"/>
</dbReference>
<dbReference type="RefSeq" id="WP_162359075.1">
    <property type="nucleotide sequence ID" value="NZ_CP048209.1"/>
</dbReference>
<dbReference type="InterPro" id="IPR051450">
    <property type="entry name" value="Gfo/Idh/MocA_Oxidoreductases"/>
</dbReference>
<evidence type="ECO:0000313" key="4">
    <source>
        <dbReference type="Proteomes" id="UP000476064"/>
    </source>
</evidence>
<evidence type="ECO:0000259" key="1">
    <source>
        <dbReference type="Pfam" id="PF01408"/>
    </source>
</evidence>
<dbReference type="Proteomes" id="UP000476064">
    <property type="component" value="Chromosome"/>
</dbReference>
<organism evidence="3 4">
    <name type="scientific">Paenibacillus lycopersici</name>
    <dbReference type="NCBI Taxonomy" id="2704462"/>
    <lineage>
        <taxon>Bacteria</taxon>
        <taxon>Bacillati</taxon>
        <taxon>Bacillota</taxon>
        <taxon>Bacilli</taxon>
        <taxon>Bacillales</taxon>
        <taxon>Paenibacillaceae</taxon>
        <taxon>Paenibacillus</taxon>
    </lineage>
</organism>
<dbReference type="SUPFAM" id="SSF51735">
    <property type="entry name" value="NAD(P)-binding Rossmann-fold domains"/>
    <property type="match status" value="1"/>
</dbReference>
<dbReference type="PANTHER" id="PTHR43377">
    <property type="entry name" value="BILIVERDIN REDUCTASE A"/>
    <property type="match status" value="1"/>
</dbReference>
<feature type="domain" description="Gfo/Idh/MocA-like oxidoreductase N-terminal" evidence="1">
    <location>
        <begin position="3"/>
        <end position="117"/>
    </location>
</feature>
<feature type="domain" description="GFO/IDH/MocA-like oxidoreductase" evidence="2">
    <location>
        <begin position="128"/>
        <end position="248"/>
    </location>
</feature>
<sequence>MKIGLLGVAHMHVYAYVHGLRKLGVEIAGVAEAEETRGRQAANDFGTFWERDYEKLLASDIDAVIICSENAYHRELAVAAAQAGKHILSEKPLSQTVEGALDMVAAARKHGVKLMTAFPCRFHPASAAMKRDVEKGILGSIRAIQGTNRGSMPGGWFVDRAKSGGGAVIDHTVHVVDLMRWIMPGAEVTEVYAEIGTRFHDIQADDCGMLVFSFDNGVIASLDPSWSRTKSFPTWGDVTLEIVGSAGMSKVDLFKQNIVVHKDETMKTSWVNWGSDMDSGLVASFVDSIRNDKPVAITGEDGLEAVRVALAAYESAATRQPVKIVR</sequence>
<gene>
    <name evidence="3" type="ORF">GXP70_23470</name>
</gene>
<evidence type="ECO:0000313" key="3">
    <source>
        <dbReference type="EMBL" id="QHT62643.1"/>
    </source>
</evidence>
<dbReference type="AlphaFoldDB" id="A0A6C0G3N5"/>
<evidence type="ECO:0000259" key="2">
    <source>
        <dbReference type="Pfam" id="PF22725"/>
    </source>
</evidence>
<dbReference type="Gene3D" id="3.30.360.10">
    <property type="entry name" value="Dihydrodipicolinate Reductase, domain 2"/>
    <property type="match status" value="1"/>
</dbReference>
<dbReference type="Pfam" id="PF01408">
    <property type="entry name" value="GFO_IDH_MocA"/>
    <property type="match status" value="1"/>
</dbReference>
<dbReference type="SUPFAM" id="SSF55347">
    <property type="entry name" value="Glyceraldehyde-3-phosphate dehydrogenase-like, C-terminal domain"/>
    <property type="match status" value="1"/>
</dbReference>
<protein>
    <submittedName>
        <fullName evidence="3">Gfo/Idh/MocA family oxidoreductase</fullName>
    </submittedName>
</protein>
<dbReference type="InterPro" id="IPR000683">
    <property type="entry name" value="Gfo/Idh/MocA-like_OxRdtase_N"/>
</dbReference>
<dbReference type="PANTHER" id="PTHR43377:SF1">
    <property type="entry name" value="BILIVERDIN REDUCTASE A"/>
    <property type="match status" value="1"/>
</dbReference>
<dbReference type="Pfam" id="PF22725">
    <property type="entry name" value="GFO_IDH_MocA_C3"/>
    <property type="match status" value="1"/>
</dbReference>
<dbReference type="EMBL" id="CP048209">
    <property type="protein sequence ID" value="QHT62643.1"/>
    <property type="molecule type" value="Genomic_DNA"/>
</dbReference>
<dbReference type="InterPro" id="IPR055170">
    <property type="entry name" value="GFO_IDH_MocA-like_dom"/>
</dbReference>
<keyword evidence="4" id="KW-1185">Reference proteome</keyword>
<dbReference type="GO" id="GO:0000166">
    <property type="term" value="F:nucleotide binding"/>
    <property type="evidence" value="ECO:0007669"/>
    <property type="project" value="InterPro"/>
</dbReference>
<dbReference type="KEGG" id="plyc:GXP70_23470"/>